<gene>
    <name evidence="4" type="ORF">G4L39_02340</name>
</gene>
<keyword evidence="1 2" id="KW-0597">Phosphoprotein</keyword>
<evidence type="ECO:0000259" key="3">
    <source>
        <dbReference type="PROSITE" id="PS50110"/>
    </source>
</evidence>
<evidence type="ECO:0000256" key="1">
    <source>
        <dbReference type="ARBA" id="ARBA00022553"/>
    </source>
</evidence>
<evidence type="ECO:0000313" key="5">
    <source>
        <dbReference type="Proteomes" id="UP000477311"/>
    </source>
</evidence>
<dbReference type="SMART" id="SM00448">
    <property type="entry name" value="REC"/>
    <property type="match status" value="1"/>
</dbReference>
<comment type="caution">
    <text evidence="4">The sequence shown here is derived from an EMBL/GenBank/DDBJ whole genome shotgun (WGS) entry which is preliminary data.</text>
</comment>
<dbReference type="Proteomes" id="UP000477311">
    <property type="component" value="Unassembled WGS sequence"/>
</dbReference>
<name>A0A6M1RF58_9BACT</name>
<accession>A0A6M1RF58</accession>
<protein>
    <submittedName>
        <fullName evidence="4">Response regulator</fullName>
    </submittedName>
</protein>
<dbReference type="AlphaFoldDB" id="A0A6M1RF58"/>
<dbReference type="RefSeq" id="WP_165105591.1">
    <property type="nucleotide sequence ID" value="NZ_JAAKYA010000012.1"/>
</dbReference>
<feature type="domain" description="Response regulatory" evidence="3">
    <location>
        <begin position="4"/>
        <end position="120"/>
    </location>
</feature>
<dbReference type="EMBL" id="JAAKYA010000012">
    <property type="protein sequence ID" value="NGO38236.1"/>
    <property type="molecule type" value="Genomic_DNA"/>
</dbReference>
<dbReference type="InterPro" id="IPR001789">
    <property type="entry name" value="Sig_transdc_resp-reg_receiver"/>
</dbReference>
<proteinExistence type="predicted"/>
<dbReference type="InterPro" id="IPR011006">
    <property type="entry name" value="CheY-like_superfamily"/>
</dbReference>
<dbReference type="PROSITE" id="PS50110">
    <property type="entry name" value="RESPONSE_REGULATORY"/>
    <property type="match status" value="1"/>
</dbReference>
<keyword evidence="5" id="KW-1185">Reference proteome</keyword>
<dbReference type="SUPFAM" id="SSF52172">
    <property type="entry name" value="CheY-like"/>
    <property type="match status" value="1"/>
</dbReference>
<dbReference type="PANTHER" id="PTHR44591">
    <property type="entry name" value="STRESS RESPONSE REGULATOR PROTEIN 1"/>
    <property type="match status" value="1"/>
</dbReference>
<dbReference type="GO" id="GO:0000160">
    <property type="term" value="P:phosphorelay signal transduction system"/>
    <property type="evidence" value="ECO:0007669"/>
    <property type="project" value="InterPro"/>
</dbReference>
<feature type="modified residue" description="4-aspartylphosphate" evidence="2">
    <location>
        <position position="53"/>
    </location>
</feature>
<evidence type="ECO:0000313" key="4">
    <source>
        <dbReference type="EMBL" id="NGO38236.1"/>
    </source>
</evidence>
<sequence length="133" mass="14531">MPIKILSVDDSKTIRMLVAKAFRPYDAVVLEAGNGEEGLATAAREKPDLIILDVTMPVMDGVTMLTRLKENPELKHIPVVMLTAESGRENVMHIARLGARDYLVKPFKEDQLIGKVSRIISLQPKPGATAPAS</sequence>
<reference evidence="4 5" key="1">
    <citation type="submission" date="2020-02" db="EMBL/GenBank/DDBJ databases">
        <title>Draft genome sequence of Limisphaera ngatamarikiensis NGM72.4T, a thermophilic Verrucomicrobia grouped in subdivision 3.</title>
        <authorList>
            <person name="Carere C.R."/>
            <person name="Steen J."/>
            <person name="Hugenholtz P."/>
            <person name="Stott M.B."/>
        </authorList>
    </citation>
    <scope>NUCLEOTIDE SEQUENCE [LARGE SCALE GENOMIC DNA]</scope>
    <source>
        <strain evidence="4 5">NGM72.4</strain>
    </source>
</reference>
<dbReference type="Pfam" id="PF00072">
    <property type="entry name" value="Response_reg"/>
    <property type="match status" value="1"/>
</dbReference>
<dbReference type="InterPro" id="IPR050595">
    <property type="entry name" value="Bact_response_regulator"/>
</dbReference>
<organism evidence="4 5">
    <name type="scientific">Limisphaera ngatamarikiensis</name>
    <dbReference type="NCBI Taxonomy" id="1324935"/>
    <lineage>
        <taxon>Bacteria</taxon>
        <taxon>Pseudomonadati</taxon>
        <taxon>Verrucomicrobiota</taxon>
        <taxon>Verrucomicrobiia</taxon>
        <taxon>Limisphaerales</taxon>
        <taxon>Limisphaeraceae</taxon>
        <taxon>Limisphaera</taxon>
    </lineage>
</organism>
<dbReference type="Gene3D" id="3.40.50.2300">
    <property type="match status" value="1"/>
</dbReference>
<dbReference type="PANTHER" id="PTHR44591:SF3">
    <property type="entry name" value="RESPONSE REGULATORY DOMAIN-CONTAINING PROTEIN"/>
    <property type="match status" value="1"/>
</dbReference>
<evidence type="ECO:0000256" key="2">
    <source>
        <dbReference type="PROSITE-ProRule" id="PRU00169"/>
    </source>
</evidence>